<dbReference type="AlphaFoldDB" id="A0A5M8PTF6"/>
<feature type="domain" description="Myb-like" evidence="2">
    <location>
        <begin position="520"/>
        <end position="568"/>
    </location>
</feature>
<sequence length="705" mass="76374">MSTLGSSVINKSGKKFAPKAPIRRGGAPSSTQTSARPSVDRQLQSQTPQPPPLRQHAAPSPAPASAPDPTSSQQPLTAAEPAATLRKDASTLIPIPTHKASTTPTTRLPIAAAISVRQRSLPQPTPQSTSQPSSQPVPQPTSQTVRQTVAQPSSQPSDRPAPQPTPQPDLQEAAAASADQPRLSIEQAAIPPSEQPHASNVPTAATISSVPKPKTTPAKKPVAASSSSNASTPPTDASRDATTTLALVSDSGPPRKTGHGDISASQPPAKRRRIDRPQSGRTQDEVAGVNDGTSVPAATIENGNVEEEAQAPEVGRPSGAPRKTKKPRKSVKKKAEKGLQSRAQAMAEEIVADATRNEIEQAGPPKKPGRRGRRRVPTPENAEVVEIVPRLVKMADLCKDIRIGKKSKRETALQELDWTEVVRKQRERKRAVAAGEMPPPETVDQMLERVGREREREQVMAQAVPNTIIVNGEIQLDQSSLQIDRHAHAQAERDAEQTEVVDESELTRRVNSASWLKREKKESWDEENTDLFYNGLRMFGTDFEMISKMFPGRSRRSIKLKFNREEKLDKNRIKDTLLRERMPVDMALFQELSNTTYKDPKELEREMEEDRKKLEEEQAKEREAIDQALAQRAAEAAAEGAAVGNESSAKENEFGGEGAPAKGKRGRKAGAKKKAGRGKGLVGGEVEVLGPLDDTAQQLRAPVQA</sequence>
<gene>
    <name evidence="3" type="ORF">FRX48_04126</name>
</gene>
<dbReference type="Pfam" id="PF15963">
    <property type="entry name" value="Myb_DNA-bind_7"/>
    <property type="match status" value="1"/>
</dbReference>
<dbReference type="SUPFAM" id="SSF46689">
    <property type="entry name" value="Homeodomain-like"/>
    <property type="match status" value="1"/>
</dbReference>
<dbReference type="SMART" id="SM00717">
    <property type="entry name" value="SANT"/>
    <property type="match status" value="1"/>
</dbReference>
<dbReference type="InterPro" id="IPR001005">
    <property type="entry name" value="SANT/Myb"/>
</dbReference>
<reference evidence="3 4" key="1">
    <citation type="submission" date="2019-09" db="EMBL/GenBank/DDBJ databases">
        <title>The hologenome of the rock-dwelling lichen Lasallia pustulata.</title>
        <authorList>
            <person name="Greshake Tzovaras B."/>
            <person name="Segers F."/>
            <person name="Bicker A."/>
            <person name="Dal Grande F."/>
            <person name="Otte J."/>
            <person name="Hankeln T."/>
            <person name="Schmitt I."/>
            <person name="Ebersberger I."/>
        </authorList>
    </citation>
    <scope>NUCLEOTIDE SEQUENCE [LARGE SCALE GENOMIC DNA]</scope>
    <source>
        <strain evidence="3">A1-1</strain>
    </source>
</reference>
<dbReference type="PANTHER" id="PTHR22929:SF0">
    <property type="entry name" value="TRANSCRIPTION FACTOR TFIIIB COMPONENT B'' HOMOLOG"/>
    <property type="match status" value="1"/>
</dbReference>
<evidence type="ECO:0000259" key="2">
    <source>
        <dbReference type="SMART" id="SM00717"/>
    </source>
</evidence>
<comment type="caution">
    <text evidence="3">The sequence shown here is derived from an EMBL/GenBank/DDBJ whole genome shotgun (WGS) entry which is preliminary data.</text>
</comment>
<feature type="compositionally biased region" description="Low complexity" evidence="1">
    <location>
        <begin position="117"/>
        <end position="149"/>
    </location>
</feature>
<evidence type="ECO:0000313" key="3">
    <source>
        <dbReference type="EMBL" id="KAA6411976.1"/>
    </source>
</evidence>
<feature type="compositionally biased region" description="Basic residues" evidence="1">
    <location>
        <begin position="322"/>
        <end position="335"/>
    </location>
</feature>
<organism evidence="3 4">
    <name type="scientific">Lasallia pustulata</name>
    <dbReference type="NCBI Taxonomy" id="136370"/>
    <lineage>
        <taxon>Eukaryota</taxon>
        <taxon>Fungi</taxon>
        <taxon>Dikarya</taxon>
        <taxon>Ascomycota</taxon>
        <taxon>Pezizomycotina</taxon>
        <taxon>Lecanoromycetes</taxon>
        <taxon>OSLEUM clade</taxon>
        <taxon>Umbilicariomycetidae</taxon>
        <taxon>Umbilicariales</taxon>
        <taxon>Umbilicariaceae</taxon>
        <taxon>Lasallia</taxon>
    </lineage>
</organism>
<dbReference type="OrthoDB" id="272624at2759"/>
<feature type="compositionally biased region" description="Basic residues" evidence="1">
    <location>
        <begin position="662"/>
        <end position="677"/>
    </location>
</feature>
<evidence type="ECO:0000313" key="4">
    <source>
        <dbReference type="Proteomes" id="UP000324767"/>
    </source>
</evidence>
<dbReference type="EMBL" id="VXIT01000006">
    <property type="protein sequence ID" value="KAA6411976.1"/>
    <property type="molecule type" value="Genomic_DNA"/>
</dbReference>
<dbReference type="Gene3D" id="1.10.10.60">
    <property type="entry name" value="Homeodomain-like"/>
    <property type="match status" value="1"/>
</dbReference>
<evidence type="ECO:0000256" key="1">
    <source>
        <dbReference type="SAM" id="MobiDB-lite"/>
    </source>
</evidence>
<name>A0A5M8PTF6_9LECA</name>
<feature type="compositionally biased region" description="Polar residues" evidence="1">
    <location>
        <begin position="196"/>
        <end position="207"/>
    </location>
</feature>
<accession>A0A5M8PTF6</accession>
<dbReference type="GO" id="GO:0001156">
    <property type="term" value="F:TFIIIC-class transcription factor complex binding"/>
    <property type="evidence" value="ECO:0007669"/>
    <property type="project" value="TreeGrafter"/>
</dbReference>
<dbReference type="InterPro" id="IPR009057">
    <property type="entry name" value="Homeodomain-like_sf"/>
</dbReference>
<feature type="region of interest" description="Disordered" evidence="1">
    <location>
        <begin position="597"/>
        <end position="683"/>
    </location>
</feature>
<dbReference type="GO" id="GO:0070898">
    <property type="term" value="P:RNA polymerase III preinitiation complex assembly"/>
    <property type="evidence" value="ECO:0007669"/>
    <property type="project" value="TreeGrafter"/>
</dbReference>
<feature type="compositionally biased region" description="Low complexity" evidence="1">
    <location>
        <begin position="208"/>
        <end position="236"/>
    </location>
</feature>
<feature type="compositionally biased region" description="Basic and acidic residues" evidence="1">
    <location>
        <begin position="598"/>
        <end position="625"/>
    </location>
</feature>
<dbReference type="GO" id="GO:0000126">
    <property type="term" value="C:transcription factor TFIIIB complex"/>
    <property type="evidence" value="ECO:0007669"/>
    <property type="project" value="TreeGrafter"/>
</dbReference>
<dbReference type="PANTHER" id="PTHR22929">
    <property type="entry name" value="RNA POLYMERASE III TRANSCRIPTION INITIATION FACTOR B"/>
    <property type="match status" value="1"/>
</dbReference>
<feature type="compositionally biased region" description="Low complexity" evidence="1">
    <location>
        <begin position="626"/>
        <end position="647"/>
    </location>
</feature>
<feature type="compositionally biased region" description="Basic residues" evidence="1">
    <location>
        <begin position="367"/>
        <end position="376"/>
    </location>
</feature>
<proteinExistence type="predicted"/>
<feature type="compositionally biased region" description="Basic and acidic residues" evidence="1">
    <location>
        <begin position="275"/>
        <end position="284"/>
    </location>
</feature>
<feature type="region of interest" description="Disordered" evidence="1">
    <location>
        <begin position="1"/>
        <end position="381"/>
    </location>
</feature>
<dbReference type="InterPro" id="IPR039467">
    <property type="entry name" value="TFIIIB_B''_Myb"/>
</dbReference>
<protein>
    <submittedName>
        <fullName evidence="3">Transcription factor TFIIIB component</fullName>
    </submittedName>
</protein>
<dbReference type="Proteomes" id="UP000324767">
    <property type="component" value="Unassembled WGS sequence"/>
</dbReference>
<feature type="compositionally biased region" description="Polar residues" evidence="1">
    <location>
        <begin position="1"/>
        <end position="10"/>
    </location>
</feature>
<dbReference type="CDD" id="cd00167">
    <property type="entry name" value="SANT"/>
    <property type="match status" value="1"/>
</dbReference>